<dbReference type="InterPro" id="IPR039532">
    <property type="entry name" value="TetR_C_Firmicutes"/>
</dbReference>
<feature type="DNA-binding region" description="H-T-H motif" evidence="2">
    <location>
        <begin position="52"/>
        <end position="71"/>
    </location>
</feature>
<accession>A0A9D9NBZ6</accession>
<dbReference type="AlphaFoldDB" id="A0A9D9NBZ6"/>
<reference evidence="4" key="1">
    <citation type="submission" date="2020-10" db="EMBL/GenBank/DDBJ databases">
        <authorList>
            <person name="Gilroy R."/>
        </authorList>
    </citation>
    <scope>NUCLEOTIDE SEQUENCE</scope>
    <source>
        <strain evidence="4">14700</strain>
    </source>
</reference>
<dbReference type="PANTHER" id="PTHR43479">
    <property type="entry name" value="ACREF/ENVCD OPERON REPRESSOR-RELATED"/>
    <property type="match status" value="1"/>
</dbReference>
<sequence length="210" mass="23407">MGGLSGREFESPHLQKGIAMPRQTDVRVQKTKERLSASLLSLLKEKSIEKVSICEICNRAGVNRNTFYSHYSDIKELLAEIEGGFMEEIISSIAISKNTVESVEDLFLLILDIVESNQDMCTLLFSDNGDKNFLHNILMFAMPSAIQNWMAELGISEDDATLLYYFVMGGAVHTLEAYVKKGISLSKKDLASKLNDMVMKAQEALSISKN</sequence>
<evidence type="ECO:0000313" key="5">
    <source>
        <dbReference type="Proteomes" id="UP000810292"/>
    </source>
</evidence>
<dbReference type="Pfam" id="PF00440">
    <property type="entry name" value="TetR_N"/>
    <property type="match status" value="1"/>
</dbReference>
<gene>
    <name evidence="4" type="ORF">IAA72_00090</name>
</gene>
<reference evidence="4" key="2">
    <citation type="journal article" date="2021" name="PeerJ">
        <title>Extensive microbial diversity within the chicken gut microbiome revealed by metagenomics and culture.</title>
        <authorList>
            <person name="Gilroy R."/>
            <person name="Ravi A."/>
            <person name="Getino M."/>
            <person name="Pursley I."/>
            <person name="Horton D.L."/>
            <person name="Alikhan N.F."/>
            <person name="Baker D."/>
            <person name="Gharbi K."/>
            <person name="Hall N."/>
            <person name="Watson M."/>
            <person name="Adriaenssens E.M."/>
            <person name="Foster-Nyarko E."/>
            <person name="Jarju S."/>
            <person name="Secka A."/>
            <person name="Antonio M."/>
            <person name="Oren A."/>
            <person name="Chaudhuri R.R."/>
            <person name="La Ragione R."/>
            <person name="Hildebrand F."/>
            <person name="Pallen M.J."/>
        </authorList>
    </citation>
    <scope>NUCLEOTIDE SEQUENCE</scope>
    <source>
        <strain evidence="4">14700</strain>
    </source>
</reference>
<keyword evidence="1 2" id="KW-0238">DNA-binding</keyword>
<dbReference type="Gene3D" id="1.10.357.10">
    <property type="entry name" value="Tetracycline Repressor, domain 2"/>
    <property type="match status" value="1"/>
</dbReference>
<organism evidence="4 5">
    <name type="scientific">Candidatus Ornithospirochaeta stercoravium</name>
    <dbReference type="NCBI Taxonomy" id="2840897"/>
    <lineage>
        <taxon>Bacteria</taxon>
        <taxon>Pseudomonadati</taxon>
        <taxon>Spirochaetota</taxon>
        <taxon>Spirochaetia</taxon>
        <taxon>Spirochaetales</taxon>
        <taxon>Spirochaetaceae</taxon>
        <taxon>Spirochaetaceae incertae sedis</taxon>
        <taxon>Candidatus Ornithospirochaeta</taxon>
    </lineage>
</organism>
<dbReference type="PROSITE" id="PS50977">
    <property type="entry name" value="HTH_TETR_2"/>
    <property type="match status" value="1"/>
</dbReference>
<dbReference type="InterPro" id="IPR009057">
    <property type="entry name" value="Homeodomain-like_sf"/>
</dbReference>
<evidence type="ECO:0000313" key="4">
    <source>
        <dbReference type="EMBL" id="MBO8468167.1"/>
    </source>
</evidence>
<dbReference type="SUPFAM" id="SSF46689">
    <property type="entry name" value="Homeodomain-like"/>
    <property type="match status" value="1"/>
</dbReference>
<dbReference type="PANTHER" id="PTHR43479:SF7">
    <property type="entry name" value="TETR-FAMILY TRANSCRIPTIONAL REGULATOR"/>
    <property type="match status" value="1"/>
</dbReference>
<evidence type="ECO:0000256" key="1">
    <source>
        <dbReference type="ARBA" id="ARBA00023125"/>
    </source>
</evidence>
<dbReference type="InterPro" id="IPR050624">
    <property type="entry name" value="HTH-type_Tx_Regulator"/>
</dbReference>
<evidence type="ECO:0000256" key="2">
    <source>
        <dbReference type="PROSITE-ProRule" id="PRU00335"/>
    </source>
</evidence>
<protein>
    <submittedName>
        <fullName evidence="4">TetR/AcrR family transcriptional regulator</fullName>
    </submittedName>
</protein>
<dbReference type="InterPro" id="IPR001647">
    <property type="entry name" value="HTH_TetR"/>
</dbReference>
<dbReference type="Proteomes" id="UP000810292">
    <property type="component" value="Unassembled WGS sequence"/>
</dbReference>
<name>A0A9D9NBZ6_9SPIO</name>
<dbReference type="Pfam" id="PF14278">
    <property type="entry name" value="TetR_C_8"/>
    <property type="match status" value="1"/>
</dbReference>
<dbReference type="EMBL" id="JADIMF010000002">
    <property type="protein sequence ID" value="MBO8468167.1"/>
    <property type="molecule type" value="Genomic_DNA"/>
</dbReference>
<evidence type="ECO:0000259" key="3">
    <source>
        <dbReference type="PROSITE" id="PS50977"/>
    </source>
</evidence>
<proteinExistence type="predicted"/>
<feature type="domain" description="HTH tetR-type" evidence="3">
    <location>
        <begin position="29"/>
        <end position="89"/>
    </location>
</feature>
<dbReference type="GO" id="GO:0003677">
    <property type="term" value="F:DNA binding"/>
    <property type="evidence" value="ECO:0007669"/>
    <property type="project" value="UniProtKB-UniRule"/>
</dbReference>
<comment type="caution">
    <text evidence="4">The sequence shown here is derived from an EMBL/GenBank/DDBJ whole genome shotgun (WGS) entry which is preliminary data.</text>
</comment>